<accession>A0A139GZX9</accession>
<evidence type="ECO:0008006" key="3">
    <source>
        <dbReference type="Google" id="ProtNLM"/>
    </source>
</evidence>
<sequence length="246" mass="27597">MAAGKADNMEATTTVKPPTTFLSLPAELRNYIYDLSGCLLIDRCCKAGCNRAATRDISGKYFIKCYGPQYGRARVRCLATSSLWTLIPVDIRGTRRKMIYYKSPKDPGTLRRSAPAAKQPALTRVSRAIRQETLPMFYGQNRFVIWTHKPEHVKATCEKFLKTIGQSNAALLRTLVVSVGSIDEAFEPTSAYTRRHGMGLRGGEGLQQLQDFTTEIRRSARSLGVKQGVLFYMGRHELEKRTGRLV</sequence>
<dbReference type="EMBL" id="LFZN01000203">
    <property type="protein sequence ID" value="KXS95724.1"/>
    <property type="molecule type" value="Genomic_DNA"/>
</dbReference>
<dbReference type="InterPro" id="IPR038883">
    <property type="entry name" value="AN11006-like"/>
</dbReference>
<evidence type="ECO:0000313" key="2">
    <source>
        <dbReference type="Proteomes" id="UP000070133"/>
    </source>
</evidence>
<organism evidence="1 2">
    <name type="scientific">Pseudocercospora eumusae</name>
    <dbReference type="NCBI Taxonomy" id="321146"/>
    <lineage>
        <taxon>Eukaryota</taxon>
        <taxon>Fungi</taxon>
        <taxon>Dikarya</taxon>
        <taxon>Ascomycota</taxon>
        <taxon>Pezizomycotina</taxon>
        <taxon>Dothideomycetes</taxon>
        <taxon>Dothideomycetidae</taxon>
        <taxon>Mycosphaerellales</taxon>
        <taxon>Mycosphaerellaceae</taxon>
        <taxon>Pseudocercospora</taxon>
    </lineage>
</organism>
<comment type="caution">
    <text evidence="1">The sequence shown here is derived from an EMBL/GenBank/DDBJ whole genome shotgun (WGS) entry which is preliminary data.</text>
</comment>
<dbReference type="PANTHER" id="PTHR42085">
    <property type="entry name" value="F-BOX DOMAIN-CONTAINING PROTEIN"/>
    <property type="match status" value="1"/>
</dbReference>
<dbReference type="AlphaFoldDB" id="A0A139GZX9"/>
<dbReference type="PANTHER" id="PTHR42085:SF2">
    <property type="entry name" value="F-BOX DOMAIN-CONTAINING PROTEIN"/>
    <property type="match status" value="1"/>
</dbReference>
<reference evidence="1 2" key="1">
    <citation type="submission" date="2015-07" db="EMBL/GenBank/DDBJ databases">
        <title>Comparative genomics of the Sigatoka disease complex on banana suggests a link between parallel evolutionary changes in Pseudocercospora fijiensis and Pseudocercospora eumusae and increased virulence on the banana host.</title>
        <authorList>
            <person name="Chang T.-C."/>
            <person name="Salvucci A."/>
            <person name="Crous P.W."/>
            <person name="Stergiopoulos I."/>
        </authorList>
    </citation>
    <scope>NUCLEOTIDE SEQUENCE [LARGE SCALE GENOMIC DNA]</scope>
    <source>
        <strain evidence="1 2">CBS 114824</strain>
    </source>
</reference>
<gene>
    <name evidence="1" type="ORF">AC578_10757</name>
</gene>
<evidence type="ECO:0000313" key="1">
    <source>
        <dbReference type="EMBL" id="KXS95724.1"/>
    </source>
</evidence>
<dbReference type="OrthoDB" id="3012298at2759"/>
<keyword evidence="2" id="KW-1185">Reference proteome</keyword>
<protein>
    <recommendedName>
        <fullName evidence="3">F-box domain-containing protein</fullName>
    </recommendedName>
</protein>
<proteinExistence type="predicted"/>
<name>A0A139GZX9_9PEZI</name>
<dbReference type="Proteomes" id="UP000070133">
    <property type="component" value="Unassembled WGS sequence"/>
</dbReference>